<dbReference type="GO" id="GO:0005886">
    <property type="term" value="C:plasma membrane"/>
    <property type="evidence" value="ECO:0007669"/>
    <property type="project" value="UniProtKB-SubCell"/>
</dbReference>
<feature type="domain" description="Leucine-rich repeat-containing N-terminal plant-type" evidence="13">
    <location>
        <begin position="2"/>
        <end position="43"/>
    </location>
</feature>
<reference evidence="14 15" key="1">
    <citation type="journal article" date="2013" name="Proc. Natl. Acad. Sci. U.S.A.">
        <title>Fine-scale variation in meiotic recombination in Mimulus inferred from population shotgun sequencing.</title>
        <authorList>
            <person name="Hellsten U."/>
            <person name="Wright K.M."/>
            <person name="Jenkins J."/>
            <person name="Shu S."/>
            <person name="Yuan Y."/>
            <person name="Wessler S.R."/>
            <person name="Schmutz J."/>
            <person name="Willis J.H."/>
            <person name="Rokhsar D.S."/>
        </authorList>
    </citation>
    <scope>NUCLEOTIDE SEQUENCE [LARGE SCALE GENOMIC DNA]</scope>
    <source>
        <strain evidence="15">cv. DUN x IM62</strain>
    </source>
</reference>
<dbReference type="InterPro" id="IPR013210">
    <property type="entry name" value="LRR_N_plant-typ"/>
</dbReference>
<evidence type="ECO:0000259" key="13">
    <source>
        <dbReference type="Pfam" id="PF08263"/>
    </source>
</evidence>
<evidence type="ECO:0000256" key="1">
    <source>
        <dbReference type="ARBA" id="ARBA00004251"/>
    </source>
</evidence>
<evidence type="ECO:0000256" key="5">
    <source>
        <dbReference type="ARBA" id="ARBA00022692"/>
    </source>
</evidence>
<feature type="transmembrane region" description="Helical" evidence="12">
    <location>
        <begin position="671"/>
        <end position="692"/>
    </location>
</feature>
<keyword evidence="9 12" id="KW-0472">Membrane</keyword>
<dbReference type="InterPro" id="IPR046956">
    <property type="entry name" value="RLP23-like"/>
</dbReference>
<dbReference type="Pfam" id="PF08263">
    <property type="entry name" value="LRRNT_2"/>
    <property type="match status" value="1"/>
</dbReference>
<comment type="subcellular location">
    <subcellularLocation>
        <location evidence="1">Cell membrane</location>
        <topology evidence="1">Single-pass type I membrane protein</topology>
    </subcellularLocation>
</comment>
<dbReference type="PRINTS" id="PR00019">
    <property type="entry name" value="LEURICHRPT"/>
</dbReference>
<dbReference type="STRING" id="4155.A0A022R248"/>
<evidence type="ECO:0000256" key="3">
    <source>
        <dbReference type="ARBA" id="ARBA00022475"/>
    </source>
</evidence>
<name>A0A022R248_ERYGU</name>
<evidence type="ECO:0000256" key="4">
    <source>
        <dbReference type="ARBA" id="ARBA00022614"/>
    </source>
</evidence>
<keyword evidence="6" id="KW-0732">Signal</keyword>
<proteinExistence type="inferred from homology"/>
<dbReference type="PANTHER" id="PTHR48063:SF103">
    <property type="entry name" value="LEUCINE-RICH RECEPTOR-LIKE KINASE FAMILY PROTEIN"/>
    <property type="match status" value="1"/>
</dbReference>
<dbReference type="SMART" id="SM00369">
    <property type="entry name" value="LRR_TYP"/>
    <property type="match status" value="8"/>
</dbReference>
<dbReference type="EMBL" id="KI630735">
    <property type="protein sequence ID" value="EYU34019.1"/>
    <property type="molecule type" value="Genomic_DNA"/>
</dbReference>
<keyword evidence="5 12" id="KW-0812">Transmembrane</keyword>
<comment type="similarity">
    <text evidence="2">Belongs to the RLP family.</text>
</comment>
<dbReference type="SUPFAM" id="SSF52058">
    <property type="entry name" value="L domain-like"/>
    <property type="match status" value="1"/>
</dbReference>
<evidence type="ECO:0000256" key="10">
    <source>
        <dbReference type="ARBA" id="ARBA00023170"/>
    </source>
</evidence>
<dbReference type="InterPro" id="IPR003591">
    <property type="entry name" value="Leu-rich_rpt_typical-subtyp"/>
</dbReference>
<dbReference type="GO" id="GO:0051707">
    <property type="term" value="P:response to other organism"/>
    <property type="evidence" value="ECO:0007669"/>
    <property type="project" value="UniProtKB-ARBA"/>
</dbReference>
<dbReference type="Pfam" id="PF13516">
    <property type="entry name" value="LRR_6"/>
    <property type="match status" value="1"/>
</dbReference>
<evidence type="ECO:0000256" key="12">
    <source>
        <dbReference type="SAM" id="Phobius"/>
    </source>
</evidence>
<sequence>MESEREALLGFKKDLIHSGDILSSWGIEDDKRDCCKWEGVECSNITAHVIRLRLDFFRLVGNNISSSLLELHYLEYLDLSYNDFGGNVGSMKQLRHLSLVSSNFSGVIPPQLGNLSNLRTLDLSLNNLRSENLDWLSHLSLLSRLDLTGSNLSDTNWLHHILKLHSLEELLLSNSNIQDVLVTTSSVVDDDYLFVNSSSLFLSVINLSENNLTCSHAIEWLFRPDRLRELYLGGNKLKRLPASLGKFSKLETLNVSFNSLQGEITESNLTRLHRLKWLDLSSNSLTFHISPGWTPPFQLDYLSLSGSNTGPHFPKWIRTQSNVNSLDLSGNNISGELPKWFWSLSPSLRALNLSHNQISGTIPHFISSKLTSIDVSFNNFSGHIPLLHPNIETFQLSQNMFSGSISSICTTTTTLELFSLDLSNNQLTGEIPNCWEYIFYGSIPPEICNLTRIHVLDLSRNNFSGQIPHCFNSFTELLDKGTTNGQDLLSYYYYVESASVQWKGRESMYRKRTLRLLKLIDLSSNKLVGNIPEIISSLKGLISLNLSRNSLTGNINPDIGQMEVLEVLDLSRNQLSGTIPISMAQLHSLAVLDLANNNLSGKIPSSTQLQSFNEFSYAGNPKLCGPPLASCPGDKLIPDTTDQGKRNNKEIKDDEDDGGFILTRISFWKEVGISIVFGFIVGFWGFVGSLFVKRSWRIAYYNFWGRVGDWFYVTTIVFFRKLRRA</sequence>
<evidence type="ECO:0000256" key="9">
    <source>
        <dbReference type="ARBA" id="ARBA00023136"/>
    </source>
</evidence>
<evidence type="ECO:0000313" key="14">
    <source>
        <dbReference type="EMBL" id="EYU34019.1"/>
    </source>
</evidence>
<dbReference type="GO" id="GO:0006952">
    <property type="term" value="P:defense response"/>
    <property type="evidence" value="ECO:0007669"/>
    <property type="project" value="UniProtKB-ARBA"/>
</dbReference>
<evidence type="ECO:0000256" key="2">
    <source>
        <dbReference type="ARBA" id="ARBA00009592"/>
    </source>
</evidence>
<dbReference type="InterPro" id="IPR032675">
    <property type="entry name" value="LRR_dom_sf"/>
</dbReference>
<keyword evidence="15" id="KW-1185">Reference proteome</keyword>
<dbReference type="AlphaFoldDB" id="A0A022R248"/>
<keyword evidence="3" id="KW-1003">Cell membrane</keyword>
<keyword evidence="11" id="KW-0325">Glycoprotein</keyword>
<dbReference type="PROSITE" id="PS51450">
    <property type="entry name" value="LRR"/>
    <property type="match status" value="3"/>
</dbReference>
<dbReference type="Pfam" id="PF00560">
    <property type="entry name" value="LRR_1"/>
    <property type="match status" value="7"/>
</dbReference>
<evidence type="ECO:0000256" key="6">
    <source>
        <dbReference type="ARBA" id="ARBA00022729"/>
    </source>
</evidence>
<dbReference type="InterPro" id="IPR001611">
    <property type="entry name" value="Leu-rich_rpt"/>
</dbReference>
<keyword evidence="10" id="KW-0675">Receptor</keyword>
<dbReference type="FunFam" id="3.80.10.10:FF:000213">
    <property type="entry name" value="Tyrosine-sulfated glycopeptide receptor 1"/>
    <property type="match status" value="1"/>
</dbReference>
<dbReference type="PANTHER" id="PTHR48063">
    <property type="entry name" value="LRR RECEPTOR-LIKE KINASE"/>
    <property type="match status" value="1"/>
</dbReference>
<evidence type="ECO:0000256" key="8">
    <source>
        <dbReference type="ARBA" id="ARBA00022989"/>
    </source>
</evidence>
<dbReference type="FunFam" id="3.80.10.10:FF:001347">
    <property type="entry name" value="LRR receptor-like serine/threonine-protein kinase GSO2"/>
    <property type="match status" value="1"/>
</dbReference>
<dbReference type="Gene3D" id="3.80.10.10">
    <property type="entry name" value="Ribonuclease Inhibitor"/>
    <property type="match status" value="3"/>
</dbReference>
<evidence type="ECO:0000256" key="11">
    <source>
        <dbReference type="ARBA" id="ARBA00023180"/>
    </source>
</evidence>
<evidence type="ECO:0000313" key="15">
    <source>
        <dbReference type="Proteomes" id="UP000030748"/>
    </source>
</evidence>
<organism evidence="14 15">
    <name type="scientific">Erythranthe guttata</name>
    <name type="common">Yellow monkey flower</name>
    <name type="synonym">Mimulus guttatus</name>
    <dbReference type="NCBI Taxonomy" id="4155"/>
    <lineage>
        <taxon>Eukaryota</taxon>
        <taxon>Viridiplantae</taxon>
        <taxon>Streptophyta</taxon>
        <taxon>Embryophyta</taxon>
        <taxon>Tracheophyta</taxon>
        <taxon>Spermatophyta</taxon>
        <taxon>Magnoliopsida</taxon>
        <taxon>eudicotyledons</taxon>
        <taxon>Gunneridae</taxon>
        <taxon>Pentapetalae</taxon>
        <taxon>asterids</taxon>
        <taxon>lamiids</taxon>
        <taxon>Lamiales</taxon>
        <taxon>Phrymaceae</taxon>
        <taxon>Erythranthe</taxon>
    </lineage>
</organism>
<keyword evidence="4" id="KW-0433">Leucine-rich repeat</keyword>
<dbReference type="Proteomes" id="UP000030748">
    <property type="component" value="Unassembled WGS sequence"/>
</dbReference>
<keyword evidence="7" id="KW-0677">Repeat</keyword>
<gene>
    <name evidence="14" type="ORF">MIMGU_mgv1a002019mg</name>
</gene>
<protein>
    <recommendedName>
        <fullName evidence="13">Leucine-rich repeat-containing N-terminal plant-type domain-containing protein</fullName>
    </recommendedName>
</protein>
<dbReference type="Pfam" id="PF13855">
    <property type="entry name" value="LRR_8"/>
    <property type="match status" value="2"/>
</dbReference>
<accession>A0A022R248</accession>
<evidence type="ECO:0000256" key="7">
    <source>
        <dbReference type="ARBA" id="ARBA00022737"/>
    </source>
</evidence>
<dbReference type="SUPFAM" id="SSF52047">
    <property type="entry name" value="RNI-like"/>
    <property type="match status" value="1"/>
</dbReference>
<keyword evidence="8 12" id="KW-1133">Transmembrane helix</keyword>